<evidence type="ECO:0000256" key="1">
    <source>
        <dbReference type="SAM" id="MobiDB-lite"/>
    </source>
</evidence>
<evidence type="ECO:0000313" key="3">
    <source>
        <dbReference type="Proteomes" id="UP001283361"/>
    </source>
</evidence>
<dbReference type="Proteomes" id="UP001283361">
    <property type="component" value="Unassembled WGS sequence"/>
</dbReference>
<organism evidence="2 3">
    <name type="scientific">Elysia crispata</name>
    <name type="common">lettuce slug</name>
    <dbReference type="NCBI Taxonomy" id="231223"/>
    <lineage>
        <taxon>Eukaryota</taxon>
        <taxon>Metazoa</taxon>
        <taxon>Spiralia</taxon>
        <taxon>Lophotrochozoa</taxon>
        <taxon>Mollusca</taxon>
        <taxon>Gastropoda</taxon>
        <taxon>Heterobranchia</taxon>
        <taxon>Euthyneura</taxon>
        <taxon>Panpulmonata</taxon>
        <taxon>Sacoglossa</taxon>
        <taxon>Placobranchoidea</taxon>
        <taxon>Plakobranchidae</taxon>
        <taxon>Elysia</taxon>
    </lineage>
</organism>
<proteinExistence type="predicted"/>
<keyword evidence="3" id="KW-1185">Reference proteome</keyword>
<gene>
    <name evidence="2" type="ORF">RRG08_040424</name>
</gene>
<name>A0AAE0ZDT0_9GAST</name>
<dbReference type="AlphaFoldDB" id="A0AAE0ZDT0"/>
<dbReference type="EMBL" id="JAWDGP010004190">
    <property type="protein sequence ID" value="KAK3766901.1"/>
    <property type="molecule type" value="Genomic_DNA"/>
</dbReference>
<protein>
    <submittedName>
        <fullName evidence="2">Uncharacterized protein</fullName>
    </submittedName>
</protein>
<comment type="caution">
    <text evidence="2">The sequence shown here is derived from an EMBL/GenBank/DDBJ whole genome shotgun (WGS) entry which is preliminary data.</text>
</comment>
<sequence>MKAKKAQKEKVEEAVFLALDASEFRHEPLVSTQPVREVTGMAGMTAETHVLQIKAIHKASQVFKQKLLDKSGHSTIAQQPDNDKVSRRAQINQNNDDRRGKHELKHKINHKIVPGHVEKYKPSGGISNYSRENASLRRNCPSELTLKEMHKNLCETSGRQVSMNLYHKTQYLICRVRTREVRSLSKFVSPQTKIWL</sequence>
<evidence type="ECO:0000313" key="2">
    <source>
        <dbReference type="EMBL" id="KAK3766901.1"/>
    </source>
</evidence>
<reference evidence="2" key="1">
    <citation type="journal article" date="2023" name="G3 (Bethesda)">
        <title>A reference genome for the long-term kleptoplast-retaining sea slug Elysia crispata morphotype clarki.</title>
        <authorList>
            <person name="Eastman K.E."/>
            <person name="Pendleton A.L."/>
            <person name="Shaikh M.A."/>
            <person name="Suttiyut T."/>
            <person name="Ogas R."/>
            <person name="Tomko P."/>
            <person name="Gavelis G."/>
            <person name="Widhalm J.R."/>
            <person name="Wisecaver J.H."/>
        </authorList>
    </citation>
    <scope>NUCLEOTIDE SEQUENCE</scope>
    <source>
        <strain evidence="2">ECLA1</strain>
    </source>
</reference>
<accession>A0AAE0ZDT0</accession>
<feature type="region of interest" description="Disordered" evidence="1">
    <location>
        <begin position="74"/>
        <end position="101"/>
    </location>
</feature>